<accession>A0A0N4VTS3</accession>
<sequence length="45" mass="5129">MLYLYETSKIETTKRSQSANRLAIRTMWIILDATVLDGTSGFMDS</sequence>
<reference evidence="1 2" key="2">
    <citation type="submission" date="2018-11" db="EMBL/GenBank/DDBJ databases">
        <authorList>
            <consortium name="Pathogen Informatics"/>
        </authorList>
    </citation>
    <scope>NUCLEOTIDE SEQUENCE [LARGE SCALE GENOMIC DNA]</scope>
    <source>
        <strain evidence="1 2">MHpl1</strain>
    </source>
</reference>
<organism evidence="3">
    <name type="scientific">Haemonchus placei</name>
    <name type="common">Barber's pole worm</name>
    <dbReference type="NCBI Taxonomy" id="6290"/>
    <lineage>
        <taxon>Eukaryota</taxon>
        <taxon>Metazoa</taxon>
        <taxon>Ecdysozoa</taxon>
        <taxon>Nematoda</taxon>
        <taxon>Chromadorea</taxon>
        <taxon>Rhabditida</taxon>
        <taxon>Rhabditina</taxon>
        <taxon>Rhabditomorpha</taxon>
        <taxon>Strongyloidea</taxon>
        <taxon>Trichostrongylidae</taxon>
        <taxon>Haemonchus</taxon>
    </lineage>
</organism>
<keyword evidence="2" id="KW-1185">Reference proteome</keyword>
<evidence type="ECO:0000313" key="1">
    <source>
        <dbReference type="EMBL" id="VDO06103.1"/>
    </source>
</evidence>
<dbReference type="AlphaFoldDB" id="A0A0N4VTS3"/>
<dbReference type="WBParaSite" id="HPLM_0000069001-mRNA-1">
    <property type="protein sequence ID" value="HPLM_0000069001-mRNA-1"/>
    <property type="gene ID" value="HPLM_0000069001"/>
</dbReference>
<dbReference type="Proteomes" id="UP000268014">
    <property type="component" value="Unassembled WGS sequence"/>
</dbReference>
<name>A0A0N4VTS3_HAEPC</name>
<protein>
    <submittedName>
        <fullName evidence="3">Ion_trans domain-containing protein</fullName>
    </submittedName>
</protein>
<dbReference type="EMBL" id="UZAF01000592">
    <property type="protein sequence ID" value="VDO06103.1"/>
    <property type="molecule type" value="Genomic_DNA"/>
</dbReference>
<evidence type="ECO:0000313" key="2">
    <source>
        <dbReference type="Proteomes" id="UP000268014"/>
    </source>
</evidence>
<gene>
    <name evidence="1" type="ORF">HPLM_LOCUS691</name>
</gene>
<proteinExistence type="predicted"/>
<evidence type="ECO:0000313" key="3">
    <source>
        <dbReference type="WBParaSite" id="HPLM_0000069001-mRNA-1"/>
    </source>
</evidence>
<reference evidence="3" key="1">
    <citation type="submission" date="2017-02" db="UniProtKB">
        <authorList>
            <consortium name="WormBaseParasite"/>
        </authorList>
    </citation>
    <scope>IDENTIFICATION</scope>
</reference>